<reference evidence="10 11" key="1">
    <citation type="submission" date="2013-12" db="EMBL/GenBank/DDBJ databases">
        <authorList>
            <consortium name="DOE Joint Genome Institute"/>
            <person name="Eisen J."/>
            <person name="Huntemann M."/>
            <person name="Han J."/>
            <person name="Chen A."/>
            <person name="Kyrpides N."/>
            <person name="Mavromatis K."/>
            <person name="Markowitz V."/>
            <person name="Palaniappan K."/>
            <person name="Ivanova N."/>
            <person name="Schaumberg A."/>
            <person name="Pati A."/>
            <person name="Liolios K."/>
            <person name="Nordberg H.P."/>
            <person name="Cantor M.N."/>
            <person name="Hua S.X."/>
            <person name="Woyke T."/>
        </authorList>
    </citation>
    <scope>NUCLEOTIDE SEQUENCE [LARGE SCALE GENOMIC DNA]</scope>
    <source>
        <strain evidence="10 11">DSM 23557</strain>
    </source>
</reference>
<dbReference type="HAMAP" id="MF_00423">
    <property type="entry name" value="SelA"/>
    <property type="match status" value="1"/>
</dbReference>
<dbReference type="GO" id="GO:0001717">
    <property type="term" value="P:conversion of seryl-tRNAsec to selenocys-tRNAsec"/>
    <property type="evidence" value="ECO:0007669"/>
    <property type="project" value="UniProtKB-UniRule"/>
</dbReference>
<evidence type="ECO:0000256" key="4">
    <source>
        <dbReference type="ARBA" id="ARBA00022898"/>
    </source>
</evidence>
<dbReference type="GO" id="GO:0005737">
    <property type="term" value="C:cytoplasm"/>
    <property type="evidence" value="ECO:0007669"/>
    <property type="project" value="UniProtKB-SubCell"/>
</dbReference>
<keyword evidence="3 8" id="KW-0808">Transferase</keyword>
<keyword evidence="2 8" id="KW-0963">Cytoplasm</keyword>
<comment type="catalytic activity">
    <reaction evidence="8">
        <text>L-seryl-tRNA(Sec) + selenophosphate + H(+) = L-selenocysteinyl-tRNA(Sec) + phosphate</text>
        <dbReference type="Rhea" id="RHEA:22728"/>
        <dbReference type="Rhea" id="RHEA-COMP:9742"/>
        <dbReference type="Rhea" id="RHEA-COMP:9743"/>
        <dbReference type="ChEBI" id="CHEBI:15378"/>
        <dbReference type="ChEBI" id="CHEBI:16144"/>
        <dbReference type="ChEBI" id="CHEBI:43474"/>
        <dbReference type="ChEBI" id="CHEBI:78533"/>
        <dbReference type="ChEBI" id="CHEBI:78573"/>
        <dbReference type="EC" id="2.9.1.1"/>
    </reaction>
</comment>
<evidence type="ECO:0000256" key="2">
    <source>
        <dbReference type="ARBA" id="ARBA00022490"/>
    </source>
</evidence>
<dbReference type="PATRIC" id="fig|75906.3.peg.509"/>
<comment type="cofactor">
    <cofactor evidence="1 8 9">
        <name>pyridoxal 5'-phosphate</name>
        <dbReference type="ChEBI" id="CHEBI:597326"/>
    </cofactor>
</comment>
<keyword evidence="11" id="KW-1185">Reference proteome</keyword>
<evidence type="ECO:0000313" key="10">
    <source>
        <dbReference type="EMBL" id="AHE95750.1"/>
    </source>
</evidence>
<evidence type="ECO:0000256" key="6">
    <source>
        <dbReference type="ARBA" id="ARBA00023266"/>
    </source>
</evidence>
<dbReference type="Proteomes" id="UP000018914">
    <property type="component" value="Chromosome"/>
</dbReference>
<comment type="similarity">
    <text evidence="7 8">Belongs to the SelA family.</text>
</comment>
<dbReference type="PANTHER" id="PTHR32328">
    <property type="entry name" value="L-SERYL-TRNA(SEC) SELENIUM TRANSFERASE"/>
    <property type="match status" value="1"/>
</dbReference>
<keyword evidence="4 8" id="KW-0663">Pyridoxal phosphate</keyword>
<evidence type="ECO:0000256" key="9">
    <source>
        <dbReference type="PIRSR" id="PIRSR618319-50"/>
    </source>
</evidence>
<evidence type="ECO:0000313" key="11">
    <source>
        <dbReference type="Proteomes" id="UP000018914"/>
    </source>
</evidence>
<accession>W0DFU8</accession>
<dbReference type="GO" id="GO:0004125">
    <property type="term" value="F:L-seryl-tRNA(Sec) selenium transferase activity"/>
    <property type="evidence" value="ECO:0007669"/>
    <property type="project" value="UniProtKB-UniRule"/>
</dbReference>
<keyword evidence="6 8" id="KW-0711">Selenium</keyword>
<evidence type="ECO:0000256" key="3">
    <source>
        <dbReference type="ARBA" id="ARBA00022679"/>
    </source>
</evidence>
<dbReference type="OrthoDB" id="9787096at2"/>
<dbReference type="Pfam" id="PF03841">
    <property type="entry name" value="SelA"/>
    <property type="match status" value="1"/>
</dbReference>
<gene>
    <name evidence="8" type="primary">selA</name>
    <name evidence="10" type="ORF">THERU_02590</name>
</gene>
<evidence type="ECO:0000256" key="8">
    <source>
        <dbReference type="HAMAP-Rule" id="MF_00423"/>
    </source>
</evidence>
<comment type="subcellular location">
    <subcellularLocation>
        <location evidence="8">Cytoplasm</location>
    </subcellularLocation>
</comment>
<feature type="modified residue" description="N6-(pyridoxal phosphate)lysine" evidence="8 9">
    <location>
        <position position="282"/>
    </location>
</feature>
<dbReference type="HOGENOM" id="CLU_038142_1_0_0"/>
<evidence type="ECO:0000256" key="7">
    <source>
        <dbReference type="ARBA" id="ARBA00044507"/>
    </source>
</evidence>
<protein>
    <recommendedName>
        <fullName evidence="8">L-seryl-tRNA(Sec) selenium transferase</fullName>
        <ecNumber evidence="8">2.9.1.1</ecNumber>
    </recommendedName>
    <alternativeName>
        <fullName evidence="8">Selenocysteine synthase</fullName>
        <shortName evidence="8">Sec synthase</shortName>
    </alternativeName>
    <alternativeName>
        <fullName evidence="8">Selenocysteinyl-tRNA(Sec) synthase</fullName>
    </alternativeName>
</protein>
<sequence>MRELLRKIPQVSKLIEEYGKVHGDSPLLRMAIKNAVDKVRREILEGKRSHLEDLGLVIEEELKRLKRTNLRRVINATGVVINTNLGRSVLSEETANFIKEIATHYSNLEFDLEEGKRGSRVRLVEELLVDLVGCESAHVVNNNAGAVFLVLNTHAKDREVIVSRGELVEIGGSFRIPDIMRASGAILVEVGTTNKTRLQDYKNAISPNTALIMKVHKSNFYMEGFIEEVKAEELLSLGLPVYYDAGSGLLMDLRKLGINYEEPSFEELIKKGLHLVSGSGDKLLGGPQAGLILGKREFVEPLKKNPLSRVLRVDKLTLSALEHTLRLYREERYEEIPTLRMLSTAEEELKKKAKKVAKHLKNVKWLSVSIVRELSVCGGGSLPELKLPTYCVAIKHQRISPQELYKWLLKQEPPVVGRLRDDLLLLDMRTVLEEDIKPLISVLKGLEF</sequence>
<dbReference type="KEGG" id="trd:THERU_02590"/>
<dbReference type="UniPathway" id="UPA00906">
    <property type="reaction ID" value="UER00896"/>
</dbReference>
<evidence type="ECO:0000256" key="1">
    <source>
        <dbReference type="ARBA" id="ARBA00001933"/>
    </source>
</evidence>
<dbReference type="STRING" id="75906.THERU_02590"/>
<dbReference type="NCBIfam" id="TIGR00474">
    <property type="entry name" value="selA"/>
    <property type="match status" value="1"/>
</dbReference>
<dbReference type="Gene3D" id="3.90.1150.180">
    <property type="match status" value="1"/>
</dbReference>
<dbReference type="eggNOG" id="COG1921">
    <property type="taxonomic scope" value="Bacteria"/>
</dbReference>
<dbReference type="SUPFAM" id="SSF53383">
    <property type="entry name" value="PLP-dependent transferases"/>
    <property type="match status" value="1"/>
</dbReference>
<dbReference type="EC" id="2.9.1.1" evidence="8"/>
<name>W0DFU8_9AQUI</name>
<dbReference type="InterPro" id="IPR004534">
    <property type="entry name" value="SelA_trans"/>
</dbReference>
<comment type="pathway">
    <text evidence="8">Aminoacyl-tRNA biosynthesis; selenocysteinyl-tRNA(Sec) biosynthesis; selenocysteinyl-tRNA(Sec) from L-seryl-tRNA(Sec) (bacterial route): step 1/1.</text>
</comment>
<dbReference type="InterPro" id="IPR015421">
    <property type="entry name" value="PyrdxlP-dep_Trfase_major"/>
</dbReference>
<dbReference type="EMBL" id="CP007028">
    <property type="protein sequence ID" value="AHE95750.1"/>
    <property type="molecule type" value="Genomic_DNA"/>
</dbReference>
<dbReference type="InterPro" id="IPR015424">
    <property type="entry name" value="PyrdxlP-dep_Trfase"/>
</dbReference>
<dbReference type="RefSeq" id="WP_025305725.1">
    <property type="nucleotide sequence ID" value="NZ_CP007028.1"/>
</dbReference>
<dbReference type="PANTHER" id="PTHR32328:SF0">
    <property type="entry name" value="L-SERYL-TRNA(SEC) SELENIUM TRANSFERASE"/>
    <property type="match status" value="1"/>
</dbReference>
<evidence type="ECO:0000256" key="5">
    <source>
        <dbReference type="ARBA" id="ARBA00022917"/>
    </source>
</evidence>
<dbReference type="Gene3D" id="3.40.640.10">
    <property type="entry name" value="Type I PLP-dependent aspartate aminotransferase-like (Major domain)"/>
    <property type="match status" value="1"/>
</dbReference>
<organism evidence="11">
    <name type="scientific">Thermocrinis ruber</name>
    <dbReference type="NCBI Taxonomy" id="75906"/>
    <lineage>
        <taxon>Bacteria</taxon>
        <taxon>Pseudomonadati</taxon>
        <taxon>Aquificota</taxon>
        <taxon>Aquificia</taxon>
        <taxon>Aquificales</taxon>
        <taxon>Aquificaceae</taxon>
        <taxon>Thermocrinis</taxon>
    </lineage>
</organism>
<proteinExistence type="inferred from homology"/>
<dbReference type="GO" id="GO:0001514">
    <property type="term" value="P:selenocysteine incorporation"/>
    <property type="evidence" value="ECO:0007669"/>
    <property type="project" value="UniProtKB-UniRule"/>
</dbReference>
<dbReference type="InterPro" id="IPR018319">
    <property type="entry name" value="SelA-like"/>
</dbReference>
<keyword evidence="5 8" id="KW-0648">Protein biosynthesis</keyword>
<dbReference type="AlphaFoldDB" id="W0DFU8"/>
<comment type="function">
    <text evidence="8">Converts seryl-tRNA(Sec) to selenocysteinyl-tRNA(Sec) required for selenoprotein biosynthesis.</text>
</comment>